<dbReference type="RefSeq" id="WP_186914982.1">
    <property type="nucleotide sequence ID" value="NZ_JACOFZ010000001.1"/>
</dbReference>
<protein>
    <submittedName>
        <fullName evidence="1">Uncharacterized protein</fullName>
    </submittedName>
</protein>
<reference evidence="1" key="1">
    <citation type="submission" date="2020-08" db="EMBL/GenBank/DDBJ databases">
        <title>Novel species isolated from subtropical streams in China.</title>
        <authorList>
            <person name="Lu H."/>
        </authorList>
    </citation>
    <scope>NUCLEOTIDE SEQUENCE</scope>
    <source>
        <strain evidence="1">LX22W</strain>
    </source>
</reference>
<gene>
    <name evidence="1" type="ORF">H8K36_03950</name>
</gene>
<proteinExistence type="predicted"/>
<dbReference type="Proteomes" id="UP000627446">
    <property type="component" value="Unassembled WGS sequence"/>
</dbReference>
<organism evidence="1 2">
    <name type="scientific">Undibacterium nitidum</name>
    <dbReference type="NCBI Taxonomy" id="2762298"/>
    <lineage>
        <taxon>Bacteria</taxon>
        <taxon>Pseudomonadati</taxon>
        <taxon>Pseudomonadota</taxon>
        <taxon>Betaproteobacteria</taxon>
        <taxon>Burkholderiales</taxon>
        <taxon>Oxalobacteraceae</taxon>
        <taxon>Undibacterium</taxon>
    </lineage>
</organism>
<name>A0A923HLE5_9BURK</name>
<sequence>MNELEMHTQAKSPEQVDAVLKPPMQALRQSMGQLQTPARVEQELLACFAQKHQPLPWYKRIADAYWQFASAAAVAVLVMSVSIQTGRLGHDAWAPASDTGTVDSLVREDIPFIALGSGEAIALQENMRIVQAEVPHAMLASMGISVSADQIGGSSTAEMLFGANDQPLAVRFVPASLK</sequence>
<dbReference type="AlphaFoldDB" id="A0A923HLE5"/>
<dbReference type="EMBL" id="JACOFZ010000001">
    <property type="protein sequence ID" value="MBC3880513.1"/>
    <property type="molecule type" value="Genomic_DNA"/>
</dbReference>
<evidence type="ECO:0000313" key="1">
    <source>
        <dbReference type="EMBL" id="MBC3880513.1"/>
    </source>
</evidence>
<keyword evidence="2" id="KW-1185">Reference proteome</keyword>
<comment type="caution">
    <text evidence="1">The sequence shown here is derived from an EMBL/GenBank/DDBJ whole genome shotgun (WGS) entry which is preliminary data.</text>
</comment>
<accession>A0A923HLE5</accession>
<evidence type="ECO:0000313" key="2">
    <source>
        <dbReference type="Proteomes" id="UP000627446"/>
    </source>
</evidence>